<accession>A0A1V5ZRZ9</accession>
<gene>
    <name evidence="3" type="ORF">BWY04_00030</name>
</gene>
<sequence length="86" mass="10165">MTNNHEENGANLDKLLLIFRRLFFVLFVLFLLWILLFKIFKINRNGIENENVEISNKDIEVNNEDIEAENEKLEVKSGLTTNRNKN</sequence>
<evidence type="ECO:0000256" key="1">
    <source>
        <dbReference type="SAM" id="Coils"/>
    </source>
</evidence>
<comment type="caution">
    <text evidence="3">The sequence shown here is derived from an EMBL/GenBank/DDBJ whole genome shotgun (WGS) entry which is preliminary data.</text>
</comment>
<evidence type="ECO:0000256" key="2">
    <source>
        <dbReference type="SAM" id="Phobius"/>
    </source>
</evidence>
<keyword evidence="1" id="KW-0175">Coiled coil</keyword>
<dbReference type="Proteomes" id="UP000485621">
    <property type="component" value="Unassembled WGS sequence"/>
</dbReference>
<proteinExistence type="predicted"/>
<reference evidence="3" key="1">
    <citation type="submission" date="2017-02" db="EMBL/GenBank/DDBJ databases">
        <title>Delving into the versatile metabolic prowess of the omnipresent phylum Bacteroidetes.</title>
        <authorList>
            <person name="Nobu M.K."/>
            <person name="Mei R."/>
            <person name="Narihiro T."/>
            <person name="Kuroda K."/>
            <person name="Liu W.-T."/>
        </authorList>
    </citation>
    <scope>NUCLEOTIDE SEQUENCE</scope>
    <source>
        <strain evidence="3">ADurb.Bin160</strain>
    </source>
</reference>
<protein>
    <submittedName>
        <fullName evidence="3">Uncharacterized protein</fullName>
    </submittedName>
</protein>
<feature type="coiled-coil region" evidence="1">
    <location>
        <begin position="49"/>
        <end position="76"/>
    </location>
</feature>
<dbReference type="AlphaFoldDB" id="A0A1V5ZRZ9"/>
<keyword evidence="2" id="KW-0812">Transmembrane</keyword>
<organism evidence="3">
    <name type="scientific">candidate division CPR1 bacterium ADurb.Bin160</name>
    <dbReference type="NCBI Taxonomy" id="1852826"/>
    <lineage>
        <taxon>Bacteria</taxon>
        <taxon>candidate division CPR1</taxon>
    </lineage>
</organism>
<dbReference type="EMBL" id="MWDB01000001">
    <property type="protein sequence ID" value="OQB42594.1"/>
    <property type="molecule type" value="Genomic_DNA"/>
</dbReference>
<keyword evidence="2" id="KW-0472">Membrane</keyword>
<keyword evidence="2" id="KW-1133">Transmembrane helix</keyword>
<feature type="transmembrane region" description="Helical" evidence="2">
    <location>
        <begin position="18"/>
        <end position="37"/>
    </location>
</feature>
<evidence type="ECO:0000313" key="3">
    <source>
        <dbReference type="EMBL" id="OQB42594.1"/>
    </source>
</evidence>
<name>A0A1V5ZRZ9_9BACT</name>